<dbReference type="EMBL" id="CP073344">
    <property type="protein sequence ID" value="UTW05159.1"/>
    <property type="molecule type" value="Genomic_DNA"/>
</dbReference>
<gene>
    <name evidence="3" type="ORF">KDX31_09265</name>
</gene>
<name>A0ABY5GZE1_9GAMM</name>
<feature type="compositionally biased region" description="Basic and acidic residues" evidence="1">
    <location>
        <begin position="143"/>
        <end position="153"/>
    </location>
</feature>
<feature type="region of interest" description="Disordered" evidence="1">
    <location>
        <begin position="143"/>
        <end position="165"/>
    </location>
</feature>
<dbReference type="Proteomes" id="UP001059950">
    <property type="component" value="Chromosome"/>
</dbReference>
<sequence length="415" mass="46825">MSEIDAVLLIDANKYLDLYRTDKGRKLLAPLSEQASHIFVTQQIVDEVQRNKLRAAADFLRTKSQGMKLQGINVPDHFSGSESGKNQEILGQMRDINRSVVAVNAEIDTHTHEIMTQVAESKDEVSNALTPIFSKAVQATRDEMKRARERKETGNPPGKANDPLGDEITWEQVLSHFAGKRRLWIISRDGDYGTAFGGSFFLNSFLRAELAQITSDPIVHIFEDLVEGLTHFVETTKVDATIKLSPEELTEIETEERSLPPVDSSRYSSSSIQSEFSLAELERIKEAIAPTAEMQRVMEAMKPTAEMQRVMEAMKPTAEMQRVMEAMKPTAEMQRVMEAMKPTAEMQRVMEAMKPTAEMQRVMKAMKPTAEMQRVMEAMKPTAEMLRVMEAMKPTDDMQRVVNALKPSVKKPKDE</sequence>
<dbReference type="InterPro" id="IPR032557">
    <property type="entry name" value="DUF4935"/>
</dbReference>
<evidence type="ECO:0000313" key="4">
    <source>
        <dbReference type="Proteomes" id="UP001059950"/>
    </source>
</evidence>
<organism evidence="3 4">
    <name type="scientific">Amphritea atlantica</name>
    <dbReference type="NCBI Taxonomy" id="355243"/>
    <lineage>
        <taxon>Bacteria</taxon>
        <taxon>Pseudomonadati</taxon>
        <taxon>Pseudomonadota</taxon>
        <taxon>Gammaproteobacteria</taxon>
        <taxon>Oceanospirillales</taxon>
        <taxon>Oceanospirillaceae</taxon>
        <taxon>Amphritea</taxon>
    </lineage>
</organism>
<keyword evidence="4" id="KW-1185">Reference proteome</keyword>
<proteinExistence type="predicted"/>
<protein>
    <submittedName>
        <fullName evidence="3">DUF4935 domain-containing protein</fullName>
    </submittedName>
</protein>
<evidence type="ECO:0000313" key="3">
    <source>
        <dbReference type="EMBL" id="UTW05159.1"/>
    </source>
</evidence>
<feature type="domain" description="DUF4935" evidence="2">
    <location>
        <begin position="9"/>
        <end position="192"/>
    </location>
</feature>
<reference evidence="3" key="1">
    <citation type="submission" date="2021-04" db="EMBL/GenBank/DDBJ databases">
        <title>Oceanospirillales bacteria with DddD are important DMSP degraders in coastal seawater.</title>
        <authorList>
            <person name="Liu J."/>
        </authorList>
    </citation>
    <scope>NUCLEOTIDE SEQUENCE</scope>
    <source>
        <strain evidence="3">GY6</strain>
    </source>
</reference>
<evidence type="ECO:0000256" key="1">
    <source>
        <dbReference type="SAM" id="MobiDB-lite"/>
    </source>
</evidence>
<dbReference type="Pfam" id="PF16289">
    <property type="entry name" value="PIN_12"/>
    <property type="match status" value="1"/>
</dbReference>
<accession>A0ABY5GZE1</accession>
<evidence type="ECO:0000259" key="2">
    <source>
        <dbReference type="Pfam" id="PF16289"/>
    </source>
</evidence>